<reference evidence="6" key="2">
    <citation type="submission" date="2023-05" db="EMBL/GenBank/DDBJ databases">
        <authorList>
            <consortium name="Lawrence Berkeley National Laboratory"/>
            <person name="Steindorff A."/>
            <person name="Hensen N."/>
            <person name="Bonometti L."/>
            <person name="Westerberg I."/>
            <person name="Brannstrom I.O."/>
            <person name="Guillou S."/>
            <person name="Cros-Aarteil S."/>
            <person name="Calhoun S."/>
            <person name="Haridas S."/>
            <person name="Kuo A."/>
            <person name="Mondo S."/>
            <person name="Pangilinan J."/>
            <person name="Riley R."/>
            <person name="Labutti K."/>
            <person name="Andreopoulos B."/>
            <person name="Lipzen A."/>
            <person name="Chen C."/>
            <person name="Yanf M."/>
            <person name="Daum C."/>
            <person name="Ng V."/>
            <person name="Clum A."/>
            <person name="Ohm R."/>
            <person name="Martin F."/>
            <person name="Silar P."/>
            <person name="Natvig D."/>
            <person name="Lalanne C."/>
            <person name="Gautier V."/>
            <person name="Ament-Velasquez S.L."/>
            <person name="Kruys A."/>
            <person name="Hutchinson M.I."/>
            <person name="Powell A.J."/>
            <person name="Barry K."/>
            <person name="Miller A.N."/>
            <person name="Grigoriev I.V."/>
            <person name="Debuchy R."/>
            <person name="Gladieux P."/>
            <person name="Thoren M.H."/>
            <person name="Johannesson H."/>
        </authorList>
    </citation>
    <scope>NUCLEOTIDE SEQUENCE</scope>
    <source>
        <strain evidence="6">CBS 532.94</strain>
    </source>
</reference>
<gene>
    <name evidence="6" type="ORF">C8A03DRAFT_36350</name>
</gene>
<comment type="caution">
    <text evidence="6">The sequence shown here is derived from an EMBL/GenBank/DDBJ whole genome shotgun (WGS) entry which is preliminary data.</text>
</comment>
<protein>
    <recommendedName>
        <fullName evidence="5">Cysteine-rich transmembrane domain-containing protein</fullName>
    </recommendedName>
</protein>
<dbReference type="EMBL" id="MU860238">
    <property type="protein sequence ID" value="KAK4235788.1"/>
    <property type="molecule type" value="Genomic_DNA"/>
</dbReference>
<evidence type="ECO:0000313" key="6">
    <source>
        <dbReference type="EMBL" id="KAK4235788.1"/>
    </source>
</evidence>
<evidence type="ECO:0000256" key="1">
    <source>
        <dbReference type="ARBA" id="ARBA00004370"/>
    </source>
</evidence>
<accession>A0AAN7H9V3</accession>
<proteinExistence type="inferred from homology"/>
<dbReference type="GO" id="GO:0016020">
    <property type="term" value="C:membrane"/>
    <property type="evidence" value="ECO:0007669"/>
    <property type="project" value="UniProtKB-SubCell"/>
</dbReference>
<dbReference type="InterPro" id="IPR028144">
    <property type="entry name" value="CYSTM_dom"/>
</dbReference>
<keyword evidence="3" id="KW-0472">Membrane</keyword>
<evidence type="ECO:0000313" key="7">
    <source>
        <dbReference type="Proteomes" id="UP001303760"/>
    </source>
</evidence>
<keyword evidence="7" id="KW-1185">Reference proteome</keyword>
<evidence type="ECO:0000256" key="2">
    <source>
        <dbReference type="ARBA" id="ARBA00009444"/>
    </source>
</evidence>
<feature type="region of interest" description="Disordered" evidence="4">
    <location>
        <begin position="1"/>
        <end position="27"/>
    </location>
</feature>
<organism evidence="6 7">
    <name type="scientific">Achaetomium macrosporum</name>
    <dbReference type="NCBI Taxonomy" id="79813"/>
    <lineage>
        <taxon>Eukaryota</taxon>
        <taxon>Fungi</taxon>
        <taxon>Dikarya</taxon>
        <taxon>Ascomycota</taxon>
        <taxon>Pezizomycotina</taxon>
        <taxon>Sordariomycetes</taxon>
        <taxon>Sordariomycetidae</taxon>
        <taxon>Sordariales</taxon>
        <taxon>Chaetomiaceae</taxon>
        <taxon>Achaetomium</taxon>
    </lineage>
</organism>
<feature type="domain" description="Cysteine-rich transmembrane" evidence="5">
    <location>
        <begin position="75"/>
        <end position="109"/>
    </location>
</feature>
<evidence type="ECO:0000256" key="3">
    <source>
        <dbReference type="ARBA" id="ARBA00023136"/>
    </source>
</evidence>
<evidence type="ECO:0000256" key="4">
    <source>
        <dbReference type="SAM" id="MobiDB-lite"/>
    </source>
</evidence>
<evidence type="ECO:0000259" key="5">
    <source>
        <dbReference type="Pfam" id="PF12734"/>
    </source>
</evidence>
<feature type="compositionally biased region" description="Low complexity" evidence="4">
    <location>
        <begin position="1"/>
        <end position="12"/>
    </location>
</feature>
<dbReference type="Proteomes" id="UP001303760">
    <property type="component" value="Unassembled WGS sequence"/>
</dbReference>
<feature type="region of interest" description="Disordered" evidence="4">
    <location>
        <begin position="47"/>
        <end position="87"/>
    </location>
</feature>
<dbReference type="AlphaFoldDB" id="A0AAN7H9V3"/>
<sequence>MSAQQYYQQGPPQGYGGPLPQGYQHPQYPQPVSIFALKEFHFPTLADDRRADGGSFSQAYGPPPQQGHYYSPQGQMQYQEQPRRSGGGDGCLKGCLAALCCCVVCEEGCECCADCCECCMECC</sequence>
<comment type="similarity">
    <text evidence="2">Belongs to the CYSTM1 family.</text>
</comment>
<reference evidence="6" key="1">
    <citation type="journal article" date="2023" name="Mol. Phylogenet. Evol.">
        <title>Genome-scale phylogeny and comparative genomics of the fungal order Sordariales.</title>
        <authorList>
            <person name="Hensen N."/>
            <person name="Bonometti L."/>
            <person name="Westerberg I."/>
            <person name="Brannstrom I.O."/>
            <person name="Guillou S."/>
            <person name="Cros-Aarteil S."/>
            <person name="Calhoun S."/>
            <person name="Haridas S."/>
            <person name="Kuo A."/>
            <person name="Mondo S."/>
            <person name="Pangilinan J."/>
            <person name="Riley R."/>
            <person name="LaButti K."/>
            <person name="Andreopoulos B."/>
            <person name="Lipzen A."/>
            <person name="Chen C."/>
            <person name="Yan M."/>
            <person name="Daum C."/>
            <person name="Ng V."/>
            <person name="Clum A."/>
            <person name="Steindorff A."/>
            <person name="Ohm R.A."/>
            <person name="Martin F."/>
            <person name="Silar P."/>
            <person name="Natvig D.O."/>
            <person name="Lalanne C."/>
            <person name="Gautier V."/>
            <person name="Ament-Velasquez S.L."/>
            <person name="Kruys A."/>
            <person name="Hutchinson M.I."/>
            <person name="Powell A.J."/>
            <person name="Barry K."/>
            <person name="Miller A.N."/>
            <person name="Grigoriev I.V."/>
            <person name="Debuchy R."/>
            <person name="Gladieux P."/>
            <person name="Hiltunen Thoren M."/>
            <person name="Johannesson H."/>
        </authorList>
    </citation>
    <scope>NUCLEOTIDE SEQUENCE</scope>
    <source>
        <strain evidence="6">CBS 532.94</strain>
    </source>
</reference>
<dbReference type="Pfam" id="PF12734">
    <property type="entry name" value="CYSTM"/>
    <property type="match status" value="1"/>
</dbReference>
<comment type="subcellular location">
    <subcellularLocation>
        <location evidence="1">Membrane</location>
    </subcellularLocation>
</comment>
<name>A0AAN7H9V3_9PEZI</name>